<dbReference type="GeneID" id="101715884"/>
<dbReference type="PANTHER" id="PTHR21580:SF60">
    <property type="entry name" value="SPERM-TAIL PG-RICH REPEAT-CONTAINING PROTEIN 2"/>
    <property type="match status" value="1"/>
</dbReference>
<feature type="region of interest" description="Disordered" evidence="1">
    <location>
        <begin position="331"/>
        <end position="356"/>
    </location>
</feature>
<name>A0AAX6Q1M4_HETGA</name>
<dbReference type="KEGG" id="hgl:101715884"/>
<evidence type="ECO:0000313" key="2">
    <source>
        <dbReference type="Proteomes" id="UP000694906"/>
    </source>
</evidence>
<feature type="region of interest" description="Disordered" evidence="1">
    <location>
        <begin position="183"/>
        <end position="205"/>
    </location>
</feature>
<evidence type="ECO:0000313" key="3">
    <source>
        <dbReference type="RefSeq" id="XP_004863247.1"/>
    </source>
</evidence>
<dbReference type="RefSeq" id="XP_004863247.1">
    <property type="nucleotide sequence ID" value="XM_004863190.1"/>
</dbReference>
<proteinExistence type="predicted"/>
<dbReference type="CTD" id="285555"/>
<keyword evidence="2" id="KW-1185">Reference proteome</keyword>
<gene>
    <name evidence="3" type="primary">Stpg2</name>
</gene>
<dbReference type="AlphaFoldDB" id="A0AAX6Q1M4"/>
<accession>A0AAX6Q1M4</accession>
<feature type="region of interest" description="Disordered" evidence="1">
    <location>
        <begin position="1"/>
        <end position="41"/>
    </location>
</feature>
<dbReference type="Pfam" id="PF07004">
    <property type="entry name" value="SHIPPO-rpt"/>
    <property type="match status" value="3"/>
</dbReference>
<dbReference type="InterPro" id="IPR051291">
    <property type="entry name" value="CIMAP"/>
</dbReference>
<dbReference type="PANTHER" id="PTHR21580">
    <property type="entry name" value="SHIPPO-1-RELATED"/>
    <property type="match status" value="1"/>
</dbReference>
<protein>
    <submittedName>
        <fullName evidence="3">Sperm-tail PG-rich repeat-containing protein 2</fullName>
    </submittedName>
</protein>
<organism evidence="2 3">
    <name type="scientific">Heterocephalus glaber</name>
    <name type="common">Naked mole rat</name>
    <dbReference type="NCBI Taxonomy" id="10181"/>
    <lineage>
        <taxon>Eukaryota</taxon>
        <taxon>Metazoa</taxon>
        <taxon>Chordata</taxon>
        <taxon>Craniata</taxon>
        <taxon>Vertebrata</taxon>
        <taxon>Euteleostomi</taxon>
        <taxon>Mammalia</taxon>
        <taxon>Eutheria</taxon>
        <taxon>Euarchontoglires</taxon>
        <taxon>Glires</taxon>
        <taxon>Rodentia</taxon>
        <taxon>Hystricomorpha</taxon>
        <taxon>Bathyergidae</taxon>
        <taxon>Heterocephalus</taxon>
    </lineage>
</organism>
<sequence length="462" mass="51735">MKKENSRSADNSSAWWGKPCTLKEWRRPPKMSTGEQPDSRFLTVCGKEQEKGGQLGGIKPRDGPKPHFMVTSIKHHLLCHKPSARTENKNQNSNRPPHSLAASALWQSHKSAQGGCQGEPNSIVRNKFLAEGGSTEDHVGPGSYQVPAPKRRVAYGYVPFLSLTDRESTFTIVSTIKDAPGPGHYNVSEAQKVSRRPSVTRNVDVPSIPSCGQSYGYHINEDGRIMKCFPPASDSTLRPAYYKPQFDVSLATLKYKGIHFGNASGRKELPKKLGPGPGQYEIIKEKTLHYENINIKKDQQQDYCSNIPQFYKVIELQEEKKRKFIPMKSITPAPGTYNEPRPAFKTSKKTSGLKNTPFGQRAARFTQDSMEEEMPGLGFYNILNNTIIAKRNICLKKQKKSTFGSSVSRTLFLVQKEAYTTPGPFDYQNSQVGGISDELPKLTRQHVTILSKTERTRKVPDM</sequence>
<dbReference type="Proteomes" id="UP000694906">
    <property type="component" value="Unplaced"/>
</dbReference>
<reference evidence="3" key="1">
    <citation type="submission" date="2025-08" db="UniProtKB">
        <authorList>
            <consortium name="RefSeq"/>
        </authorList>
    </citation>
    <scope>IDENTIFICATION</scope>
</reference>
<evidence type="ECO:0000256" key="1">
    <source>
        <dbReference type="SAM" id="MobiDB-lite"/>
    </source>
</evidence>
<dbReference type="InterPro" id="IPR010736">
    <property type="entry name" value="SHIPPO-rpt"/>
</dbReference>